<gene>
    <name evidence="2" type="ORF">NLJ89_g10596</name>
</gene>
<sequence>MVLKHEDVPLPAPRSQPIARERMKKEEVKTEKIEDATEERDGRTAPLMGETSSSSGLPEDEEPAAAAAISANAGAADSTHEMGRPPDEEEDELLGDEEEDELFEDEEPAILAPNPDATGENVNRPTDDGYDSWDDIYVPYENEQAPATAAPTGGANTDLEQGETRHENPSEPPSDEPPVEQADNAEASTAAQGRAGHESDSSHKRRSRTENRVPLAPGEQRLIRPRDTCYETRLYRREKEKRGEILGPDCDLLGLRFAAAREAEEKAKEEARKRLRRR</sequence>
<feature type="region of interest" description="Disordered" evidence="1">
    <location>
        <begin position="1"/>
        <end position="226"/>
    </location>
</feature>
<evidence type="ECO:0000313" key="2">
    <source>
        <dbReference type="EMBL" id="KAJ3495633.1"/>
    </source>
</evidence>
<dbReference type="Proteomes" id="UP001148786">
    <property type="component" value="Unassembled WGS sequence"/>
</dbReference>
<protein>
    <submittedName>
        <fullName evidence="2">Uncharacterized protein</fullName>
    </submittedName>
</protein>
<keyword evidence="3" id="KW-1185">Reference proteome</keyword>
<evidence type="ECO:0000256" key="1">
    <source>
        <dbReference type="SAM" id="MobiDB-lite"/>
    </source>
</evidence>
<reference evidence="2" key="1">
    <citation type="submission" date="2022-07" db="EMBL/GenBank/DDBJ databases">
        <title>Genome Sequence of Agrocybe chaxingu.</title>
        <authorList>
            <person name="Buettner E."/>
        </authorList>
    </citation>
    <scope>NUCLEOTIDE SEQUENCE</scope>
    <source>
        <strain evidence="2">MP-N11</strain>
    </source>
</reference>
<feature type="compositionally biased region" description="Acidic residues" evidence="1">
    <location>
        <begin position="87"/>
        <end position="108"/>
    </location>
</feature>
<feature type="compositionally biased region" description="Basic and acidic residues" evidence="1">
    <location>
        <begin position="19"/>
        <end position="43"/>
    </location>
</feature>
<evidence type="ECO:0000313" key="3">
    <source>
        <dbReference type="Proteomes" id="UP001148786"/>
    </source>
</evidence>
<feature type="compositionally biased region" description="Low complexity" evidence="1">
    <location>
        <begin position="64"/>
        <end position="76"/>
    </location>
</feature>
<proteinExistence type="predicted"/>
<dbReference type="AlphaFoldDB" id="A0A9W8JNK2"/>
<accession>A0A9W8JNK2</accession>
<name>A0A9W8JNK2_9AGAR</name>
<organism evidence="2 3">
    <name type="scientific">Agrocybe chaxingu</name>
    <dbReference type="NCBI Taxonomy" id="84603"/>
    <lineage>
        <taxon>Eukaryota</taxon>
        <taxon>Fungi</taxon>
        <taxon>Dikarya</taxon>
        <taxon>Basidiomycota</taxon>
        <taxon>Agaricomycotina</taxon>
        <taxon>Agaricomycetes</taxon>
        <taxon>Agaricomycetidae</taxon>
        <taxon>Agaricales</taxon>
        <taxon>Agaricineae</taxon>
        <taxon>Strophariaceae</taxon>
        <taxon>Agrocybe</taxon>
    </lineage>
</organism>
<feature type="compositionally biased region" description="Low complexity" evidence="1">
    <location>
        <begin position="145"/>
        <end position="155"/>
    </location>
</feature>
<dbReference type="EMBL" id="JANKHO010002011">
    <property type="protein sequence ID" value="KAJ3495633.1"/>
    <property type="molecule type" value="Genomic_DNA"/>
</dbReference>
<comment type="caution">
    <text evidence="2">The sequence shown here is derived from an EMBL/GenBank/DDBJ whole genome shotgun (WGS) entry which is preliminary data.</text>
</comment>